<gene>
    <name evidence="1" type="ORF">J5Y10_08305</name>
</gene>
<dbReference type="RefSeq" id="WP_209372593.1">
    <property type="nucleotide sequence ID" value="NZ_JAGIZA010000004.1"/>
</dbReference>
<dbReference type="Proteomes" id="UP000677537">
    <property type="component" value="Unassembled WGS sequence"/>
</dbReference>
<organism evidence="1 2">
    <name type="scientific">Roseomonas indoligenes</name>
    <dbReference type="NCBI Taxonomy" id="2820811"/>
    <lineage>
        <taxon>Bacteria</taxon>
        <taxon>Pseudomonadati</taxon>
        <taxon>Pseudomonadota</taxon>
        <taxon>Alphaproteobacteria</taxon>
        <taxon>Acetobacterales</taxon>
        <taxon>Roseomonadaceae</taxon>
        <taxon>Roseomonas</taxon>
    </lineage>
</organism>
<reference evidence="1" key="1">
    <citation type="submission" date="2021-03" db="EMBL/GenBank/DDBJ databases">
        <authorList>
            <person name="So Y."/>
        </authorList>
    </citation>
    <scope>NUCLEOTIDE SEQUENCE</scope>
    <source>
        <strain evidence="1">SG15</strain>
    </source>
</reference>
<dbReference type="EMBL" id="JAGIZA010000004">
    <property type="protein sequence ID" value="MBP0492780.1"/>
    <property type="molecule type" value="Genomic_DNA"/>
</dbReference>
<sequence>MLEHLRRRPVPWNYQKSRDLAPYAFERKVPLTALRAACLSIPTETGRSANWEVVQMVRAASAGREVRCHATPDGLFRVRRDLAIRVAANFYFVEGERTKILWLQPRRGYALNEAQLGMFGALARMALLVEHFETAELEILDLSAPEPKAARVSRILHLSDLPAVSDDDVEAAIQRVVSAYDAIVAMNLDWDALRGRTTKRKDRPSDQPDMGF</sequence>
<proteinExistence type="predicted"/>
<name>A0A940MXG3_9PROT</name>
<accession>A0A940MXG3</accession>
<evidence type="ECO:0000313" key="1">
    <source>
        <dbReference type="EMBL" id="MBP0492780.1"/>
    </source>
</evidence>
<evidence type="ECO:0000313" key="2">
    <source>
        <dbReference type="Proteomes" id="UP000677537"/>
    </source>
</evidence>
<keyword evidence="2" id="KW-1185">Reference proteome</keyword>
<protein>
    <submittedName>
        <fullName evidence="1">Uncharacterized protein</fullName>
    </submittedName>
</protein>
<comment type="caution">
    <text evidence="1">The sequence shown here is derived from an EMBL/GenBank/DDBJ whole genome shotgun (WGS) entry which is preliminary data.</text>
</comment>
<dbReference type="AlphaFoldDB" id="A0A940MXG3"/>